<evidence type="ECO:0000256" key="8">
    <source>
        <dbReference type="SAM" id="SignalP"/>
    </source>
</evidence>
<dbReference type="InterPro" id="IPR000209">
    <property type="entry name" value="Peptidase_S8/S53_dom"/>
</dbReference>
<keyword evidence="13" id="KW-1185">Reference proteome</keyword>
<dbReference type="PROSITE" id="PS00138">
    <property type="entry name" value="SUBTILASE_SER"/>
    <property type="match status" value="1"/>
</dbReference>
<dbReference type="Gene3D" id="3.40.50.200">
    <property type="entry name" value="Peptidase S8/S53 domain"/>
    <property type="match status" value="1"/>
</dbReference>
<feature type="active site" description="Charge relay system" evidence="6">
    <location>
        <position position="143"/>
    </location>
</feature>
<comment type="similarity">
    <text evidence="1 6">Belongs to the peptidase S8 family.</text>
</comment>
<comment type="caution">
    <text evidence="12">The sequence shown here is derived from an EMBL/GenBank/DDBJ whole genome shotgun (WGS) entry which is preliminary data.</text>
</comment>
<feature type="chain" id="PRO_5045797437" description="Cucumisin-like protein" evidence="8">
    <location>
        <begin position="27"/>
        <end position="738"/>
    </location>
</feature>
<feature type="active site" description="Charge relay system" evidence="6">
    <location>
        <position position="207"/>
    </location>
</feature>
<keyword evidence="3 8" id="KW-0732">Signal</keyword>
<dbReference type="InterPro" id="IPR010259">
    <property type="entry name" value="S8pro/Inhibitor_I9"/>
</dbReference>
<dbReference type="CDD" id="cd02120">
    <property type="entry name" value="PA_subtilisin_like"/>
    <property type="match status" value="1"/>
</dbReference>
<dbReference type="Pfam" id="PF05922">
    <property type="entry name" value="Inhibitor_I9"/>
    <property type="match status" value="1"/>
</dbReference>
<feature type="domain" description="Subtilisin-like protease fibronectin type-III" evidence="11">
    <location>
        <begin position="639"/>
        <end position="734"/>
    </location>
</feature>
<dbReference type="InterPro" id="IPR036852">
    <property type="entry name" value="Peptidase_S8/S53_dom_sf"/>
</dbReference>
<dbReference type="Gene3D" id="3.50.30.30">
    <property type="match status" value="1"/>
</dbReference>
<organism evidence="12 13">
    <name type="scientific">Rehmannia glutinosa</name>
    <name type="common">Chinese foxglove</name>
    <dbReference type="NCBI Taxonomy" id="99300"/>
    <lineage>
        <taxon>Eukaryota</taxon>
        <taxon>Viridiplantae</taxon>
        <taxon>Streptophyta</taxon>
        <taxon>Embryophyta</taxon>
        <taxon>Tracheophyta</taxon>
        <taxon>Spermatophyta</taxon>
        <taxon>Magnoliopsida</taxon>
        <taxon>eudicotyledons</taxon>
        <taxon>Gunneridae</taxon>
        <taxon>Pentapetalae</taxon>
        <taxon>asterids</taxon>
        <taxon>lamiids</taxon>
        <taxon>Lamiales</taxon>
        <taxon>Orobanchaceae</taxon>
        <taxon>Rehmannieae</taxon>
        <taxon>Rehmannia</taxon>
    </lineage>
</organism>
<protein>
    <recommendedName>
        <fullName evidence="14">Cucumisin-like protein</fullName>
    </recommendedName>
</protein>
<evidence type="ECO:0000256" key="3">
    <source>
        <dbReference type="ARBA" id="ARBA00022729"/>
    </source>
</evidence>
<feature type="signal peptide" evidence="8">
    <location>
        <begin position="1"/>
        <end position="26"/>
    </location>
</feature>
<evidence type="ECO:0000259" key="9">
    <source>
        <dbReference type="Pfam" id="PF00082"/>
    </source>
</evidence>
<evidence type="ECO:0000259" key="11">
    <source>
        <dbReference type="Pfam" id="PF17766"/>
    </source>
</evidence>
<dbReference type="PROSITE" id="PS51257">
    <property type="entry name" value="PROKAR_LIPOPROTEIN"/>
    <property type="match status" value="1"/>
</dbReference>
<evidence type="ECO:0000313" key="12">
    <source>
        <dbReference type="EMBL" id="KAK6156175.1"/>
    </source>
</evidence>
<reference evidence="12 13" key="1">
    <citation type="journal article" date="2021" name="Comput. Struct. Biotechnol. J.">
        <title>De novo genome assembly of the potent medicinal plant Rehmannia glutinosa using nanopore technology.</title>
        <authorList>
            <person name="Ma L."/>
            <person name="Dong C."/>
            <person name="Song C."/>
            <person name="Wang X."/>
            <person name="Zheng X."/>
            <person name="Niu Y."/>
            <person name="Chen S."/>
            <person name="Feng W."/>
        </authorList>
    </citation>
    <scope>NUCLEOTIDE SEQUENCE [LARGE SCALE GENOMIC DNA]</scope>
    <source>
        <strain evidence="12">DH-2019</strain>
    </source>
</reference>
<evidence type="ECO:0008006" key="14">
    <source>
        <dbReference type="Google" id="ProtNLM"/>
    </source>
</evidence>
<dbReference type="PROSITE" id="PS51892">
    <property type="entry name" value="SUBTILASE"/>
    <property type="match status" value="1"/>
</dbReference>
<feature type="domain" description="Peptidase S8/S53" evidence="9">
    <location>
        <begin position="135"/>
        <end position="582"/>
    </location>
</feature>
<dbReference type="PRINTS" id="PR00723">
    <property type="entry name" value="SUBTILISIN"/>
</dbReference>
<feature type="active site" description="Charge relay system" evidence="6">
    <location>
        <position position="533"/>
    </location>
</feature>
<evidence type="ECO:0000256" key="6">
    <source>
        <dbReference type="PROSITE-ProRule" id="PRU01240"/>
    </source>
</evidence>
<dbReference type="InterPro" id="IPR041469">
    <property type="entry name" value="Subtilisin-like_FN3"/>
</dbReference>
<proteinExistence type="inferred from homology"/>
<dbReference type="Pfam" id="PF00082">
    <property type="entry name" value="Peptidase_S8"/>
    <property type="match status" value="1"/>
</dbReference>
<dbReference type="PANTHER" id="PTHR10795">
    <property type="entry name" value="PROPROTEIN CONVERTASE SUBTILISIN/KEXIN"/>
    <property type="match status" value="1"/>
</dbReference>
<evidence type="ECO:0000256" key="1">
    <source>
        <dbReference type="ARBA" id="ARBA00011073"/>
    </source>
</evidence>
<gene>
    <name evidence="12" type="ORF">DH2020_010423</name>
</gene>
<evidence type="ECO:0000256" key="5">
    <source>
        <dbReference type="ARBA" id="ARBA00022825"/>
    </source>
</evidence>
<dbReference type="SUPFAM" id="SSF52743">
    <property type="entry name" value="Subtilisin-like"/>
    <property type="match status" value="1"/>
</dbReference>
<dbReference type="InterPro" id="IPR023828">
    <property type="entry name" value="Peptidase_S8_Ser-AS"/>
</dbReference>
<keyword evidence="2 6" id="KW-0645">Protease</keyword>
<dbReference type="InterPro" id="IPR037045">
    <property type="entry name" value="S8pro/Inhibitor_I9_sf"/>
</dbReference>
<sequence>MATSRNFPSWAVLMITLFSLVISCSCANSNDSTDQKVYVVYMGDRPKGDFSATAQHMSMLQATLGSKRATESWLHSYKRSFNGFVAKLTEQEKNKIASLEGVVSVFPSTKKQLHTTRSWDFMGFPMTVQRSNTESDIIVGMLDTGIWPESAMFDDQGFTAPPSKWKGSCHSSSNFTCNNKIIGAKYYHSEGNITSPDIPSPRDTEGHGSHTASTAAGGSVSGANLYGLAAGTARGGVPSARLAVYKICWSDGCSDADILAAFDDAIADGVDIISLSVGGSFPSDYFDDPIAIGAFHAMKNGILTSNSAGNSGPDPESITNFSPWSLSVAASTIDRKFRTRVQLGNSKTYEGITVNTFALEDSYPLVYGGNVPNTAGGFDSSSSRYCEPDSLDPALVKDTIVLCDGLSDAEPVAAAGATGTILQDSGFTDFAFSFPLPASFLGVGDGGEVYDYINKTSTPTATIFKSAEVNETLAPFVVSFSSRGPNPITRDILKPDLTAPGVDILAAWSEGTTMTGYPEDPRVVPYNIISGTSMSCPHASGAAAYVKSFNPTWSPAAIKSALMTTAAPMSVKTNTDAEFAYGSGHINPLKAKSPGLVYDIDESDYVKFLCGQGYSSKNLQLITGDNTTCTAANNATVYDLNYPSFAVSVTSGRYVIAVFHRTVTNVGSPSSTYKAVVTVPSGLSVQVEPSTLSFKYLGERQNFAVTVTASVKDVMLSGSLVWDDGVHQVRSPVVAQAA</sequence>
<dbReference type="Proteomes" id="UP001318860">
    <property type="component" value="Unassembled WGS sequence"/>
</dbReference>
<dbReference type="Pfam" id="PF17766">
    <property type="entry name" value="fn3_6"/>
    <property type="match status" value="1"/>
</dbReference>
<dbReference type="Gene3D" id="3.30.70.80">
    <property type="entry name" value="Peptidase S8 propeptide/proteinase inhibitor I9"/>
    <property type="match status" value="1"/>
</dbReference>
<evidence type="ECO:0000256" key="7">
    <source>
        <dbReference type="SAM" id="MobiDB-lite"/>
    </source>
</evidence>
<feature type="domain" description="Inhibitor I9" evidence="10">
    <location>
        <begin position="37"/>
        <end position="114"/>
    </location>
</feature>
<name>A0ABR0XAL8_REHGL</name>
<dbReference type="Gene3D" id="2.60.40.2310">
    <property type="match status" value="1"/>
</dbReference>
<dbReference type="CDD" id="cd04852">
    <property type="entry name" value="Peptidases_S8_3"/>
    <property type="match status" value="1"/>
</dbReference>
<keyword evidence="5 6" id="KW-0720">Serine protease</keyword>
<feature type="region of interest" description="Disordered" evidence="7">
    <location>
        <begin position="193"/>
        <end position="216"/>
    </location>
</feature>
<evidence type="ECO:0000256" key="2">
    <source>
        <dbReference type="ARBA" id="ARBA00022670"/>
    </source>
</evidence>
<dbReference type="EMBL" id="JABTTQ020000005">
    <property type="protein sequence ID" value="KAK6156175.1"/>
    <property type="molecule type" value="Genomic_DNA"/>
</dbReference>
<dbReference type="InterPro" id="IPR045051">
    <property type="entry name" value="SBT"/>
</dbReference>
<evidence type="ECO:0000256" key="4">
    <source>
        <dbReference type="ARBA" id="ARBA00022801"/>
    </source>
</evidence>
<evidence type="ECO:0000259" key="10">
    <source>
        <dbReference type="Pfam" id="PF05922"/>
    </source>
</evidence>
<evidence type="ECO:0000313" key="13">
    <source>
        <dbReference type="Proteomes" id="UP001318860"/>
    </source>
</evidence>
<dbReference type="InterPro" id="IPR015500">
    <property type="entry name" value="Peptidase_S8_subtilisin-rel"/>
</dbReference>
<accession>A0ABR0XAL8</accession>
<dbReference type="InterPro" id="IPR034197">
    <property type="entry name" value="Peptidases_S8_3"/>
</dbReference>
<keyword evidence="4 6" id="KW-0378">Hydrolase</keyword>